<evidence type="ECO:0000256" key="1">
    <source>
        <dbReference type="ARBA" id="ARBA00004651"/>
    </source>
</evidence>
<comment type="similarity">
    <text evidence="2">Belongs to the amino acid-polyamine-organocation (APC) superfamily. Basic amino acid/polyamine antiporter (APA) (TC 2.A.3.2) family.</text>
</comment>
<feature type="transmembrane region" description="Helical" evidence="9">
    <location>
        <begin position="12"/>
        <end position="33"/>
    </location>
</feature>
<evidence type="ECO:0000256" key="2">
    <source>
        <dbReference type="ARBA" id="ARBA00008220"/>
    </source>
</evidence>
<feature type="transmembrane region" description="Helical" evidence="9">
    <location>
        <begin position="321"/>
        <end position="340"/>
    </location>
</feature>
<dbReference type="RefSeq" id="WP_344708241.1">
    <property type="nucleotide sequence ID" value="NZ_BAAAZD010000001.1"/>
</dbReference>
<feature type="transmembrane region" description="Helical" evidence="9">
    <location>
        <begin position="255"/>
        <end position="280"/>
    </location>
</feature>
<protein>
    <recommendedName>
        <fullName evidence="3">Arginine/agmatine antiporter</fullName>
    </recommendedName>
</protein>
<dbReference type="Gene3D" id="1.20.1740.10">
    <property type="entry name" value="Amino acid/polyamine transporter I"/>
    <property type="match status" value="1"/>
</dbReference>
<dbReference type="PANTHER" id="PTHR42770:SF18">
    <property type="entry name" value="ARGININE_AGMATINE ANTIPORTER"/>
    <property type="match status" value="1"/>
</dbReference>
<comment type="function">
    <text evidence="8">Major component of the acid-resistance (AR) system allowing enteric pathogens to survive the acidic environment in the stomach. Exchanges extracellular arginine for its intracellular decarboxylation product agmatine (Agm) thereby expelling intracellular protons. Probably undergoes several conformational states in order to translocate the substrate across the membrane; keeps the substrate accessible to only 1 side of the membrane at a time by opening and closing 3 membrane-internal gates.</text>
</comment>
<keyword evidence="5 9" id="KW-0812">Transmembrane</keyword>
<proteinExistence type="inferred from homology"/>
<evidence type="ECO:0000256" key="9">
    <source>
        <dbReference type="SAM" id="Phobius"/>
    </source>
</evidence>
<dbReference type="Proteomes" id="UP001501310">
    <property type="component" value="Unassembled WGS sequence"/>
</dbReference>
<evidence type="ECO:0000313" key="11">
    <source>
        <dbReference type="Proteomes" id="UP001501310"/>
    </source>
</evidence>
<evidence type="ECO:0000256" key="4">
    <source>
        <dbReference type="ARBA" id="ARBA00022475"/>
    </source>
</evidence>
<organism evidence="10 11">
    <name type="scientific">Sphingomonas humi</name>
    <dbReference type="NCBI Taxonomy" id="335630"/>
    <lineage>
        <taxon>Bacteria</taxon>
        <taxon>Pseudomonadati</taxon>
        <taxon>Pseudomonadota</taxon>
        <taxon>Alphaproteobacteria</taxon>
        <taxon>Sphingomonadales</taxon>
        <taxon>Sphingomonadaceae</taxon>
        <taxon>Sphingomonas</taxon>
    </lineage>
</organism>
<name>A0ABP7REC7_9SPHN</name>
<comment type="caution">
    <text evidence="10">The sequence shown here is derived from an EMBL/GenBank/DDBJ whole genome shotgun (WGS) entry which is preliminary data.</text>
</comment>
<evidence type="ECO:0000313" key="10">
    <source>
        <dbReference type="EMBL" id="GAA3996272.1"/>
    </source>
</evidence>
<feature type="transmembrane region" description="Helical" evidence="9">
    <location>
        <begin position="222"/>
        <end position="243"/>
    </location>
</feature>
<evidence type="ECO:0000256" key="8">
    <source>
        <dbReference type="ARBA" id="ARBA00045636"/>
    </source>
</evidence>
<feature type="transmembrane region" description="Helical" evidence="9">
    <location>
        <begin position="184"/>
        <end position="201"/>
    </location>
</feature>
<dbReference type="PIRSF" id="PIRSF006060">
    <property type="entry name" value="AA_transporter"/>
    <property type="match status" value="1"/>
</dbReference>
<feature type="transmembrane region" description="Helical" evidence="9">
    <location>
        <begin position="123"/>
        <end position="143"/>
    </location>
</feature>
<evidence type="ECO:0000256" key="5">
    <source>
        <dbReference type="ARBA" id="ARBA00022692"/>
    </source>
</evidence>
<dbReference type="PANTHER" id="PTHR42770">
    <property type="entry name" value="AMINO ACID TRANSPORTER-RELATED"/>
    <property type="match status" value="1"/>
</dbReference>
<evidence type="ECO:0000256" key="6">
    <source>
        <dbReference type="ARBA" id="ARBA00022989"/>
    </source>
</evidence>
<sequence>MTASALPRKVGAGGAALVAFNGAVGAAVFALPATLDASIGLWAALLFPAAALVMLLIAIPFAKAVTAMPGEGGPVIYGSAFGRAAGFELGWTYYIARMAAFAANVHVLVDYLLRWTELSPSPWVRSALILATILLLAAINIAGTKGALRLLGGLTLLKSLPLVVLAAFALIVTPLPAFGPAPPLGAVEASVLLVFYAFIGFESSMALSGEARGGVREIARGMLVTIFLIALLYFLVQLAFSAVAPPVPEGEKAPLLALGTALLGPVGALLVLLAAVTSLAGNLHANMTGSPRISHALAARGDLPAWLGAVHPRFETPHASILLMAGIVAALALSGGFVWLAVVSTLARMAVYGVTIAAWLRIDRRSGGEKAFGALGILLCIAVATQATAMAWATLAALLLAGVPLYLFARRARQ</sequence>
<keyword evidence="4" id="KW-1003">Cell membrane</keyword>
<dbReference type="InterPro" id="IPR050367">
    <property type="entry name" value="APC_superfamily"/>
</dbReference>
<evidence type="ECO:0000256" key="7">
    <source>
        <dbReference type="ARBA" id="ARBA00023136"/>
    </source>
</evidence>
<dbReference type="EMBL" id="BAAAZD010000001">
    <property type="protein sequence ID" value="GAA3996272.1"/>
    <property type="molecule type" value="Genomic_DNA"/>
</dbReference>
<comment type="subcellular location">
    <subcellularLocation>
        <location evidence="1">Cell membrane</location>
        <topology evidence="1">Multi-pass membrane protein</topology>
    </subcellularLocation>
</comment>
<feature type="transmembrane region" description="Helical" evidence="9">
    <location>
        <begin position="150"/>
        <end position="172"/>
    </location>
</feature>
<reference evidence="11" key="1">
    <citation type="journal article" date="2019" name="Int. J. Syst. Evol. Microbiol.">
        <title>The Global Catalogue of Microorganisms (GCM) 10K type strain sequencing project: providing services to taxonomists for standard genome sequencing and annotation.</title>
        <authorList>
            <consortium name="The Broad Institute Genomics Platform"/>
            <consortium name="The Broad Institute Genome Sequencing Center for Infectious Disease"/>
            <person name="Wu L."/>
            <person name="Ma J."/>
        </authorList>
    </citation>
    <scope>NUCLEOTIDE SEQUENCE [LARGE SCALE GENOMIC DNA]</scope>
    <source>
        <strain evidence="11">JCM 16603</strain>
    </source>
</reference>
<feature type="transmembrane region" description="Helical" evidence="9">
    <location>
        <begin position="391"/>
        <end position="409"/>
    </location>
</feature>
<keyword evidence="11" id="KW-1185">Reference proteome</keyword>
<keyword evidence="6 9" id="KW-1133">Transmembrane helix</keyword>
<gene>
    <name evidence="10" type="ORF">GCM10022211_01400</name>
</gene>
<feature type="transmembrane region" description="Helical" evidence="9">
    <location>
        <begin position="39"/>
        <end position="59"/>
    </location>
</feature>
<dbReference type="Pfam" id="PF13520">
    <property type="entry name" value="AA_permease_2"/>
    <property type="match status" value="1"/>
</dbReference>
<dbReference type="InterPro" id="IPR002293">
    <property type="entry name" value="AA/rel_permease1"/>
</dbReference>
<accession>A0ABP7REC7</accession>
<evidence type="ECO:0000256" key="3">
    <source>
        <dbReference type="ARBA" id="ARBA00021069"/>
    </source>
</evidence>
<keyword evidence="7 9" id="KW-0472">Membrane</keyword>